<evidence type="ECO:0000256" key="1">
    <source>
        <dbReference type="ARBA" id="ARBA00010641"/>
    </source>
</evidence>
<comment type="similarity">
    <text evidence="1">Belongs to the sigma-70 factor family. ECF subfamily.</text>
</comment>
<dbReference type="GO" id="GO:0003677">
    <property type="term" value="F:DNA binding"/>
    <property type="evidence" value="ECO:0007669"/>
    <property type="project" value="InterPro"/>
</dbReference>
<dbReference type="InterPro" id="IPR007627">
    <property type="entry name" value="RNA_pol_sigma70_r2"/>
</dbReference>
<feature type="domain" description="RNA polymerase sigma factor 70 region 4 type 2" evidence="7">
    <location>
        <begin position="150"/>
        <end position="198"/>
    </location>
</feature>
<dbReference type="SUPFAM" id="SSF88946">
    <property type="entry name" value="Sigma2 domain of RNA polymerase sigma factors"/>
    <property type="match status" value="1"/>
</dbReference>
<dbReference type="GO" id="GO:0016987">
    <property type="term" value="F:sigma factor activity"/>
    <property type="evidence" value="ECO:0007669"/>
    <property type="project" value="UniProtKB-KW"/>
</dbReference>
<organism evidence="8 9">
    <name type="scientific">Rudanella paleaurantiibacter</name>
    <dbReference type="NCBI Taxonomy" id="2614655"/>
    <lineage>
        <taxon>Bacteria</taxon>
        <taxon>Pseudomonadati</taxon>
        <taxon>Bacteroidota</taxon>
        <taxon>Cytophagia</taxon>
        <taxon>Cytophagales</taxon>
        <taxon>Cytophagaceae</taxon>
        <taxon>Rudanella</taxon>
    </lineage>
</organism>
<evidence type="ECO:0000256" key="2">
    <source>
        <dbReference type="ARBA" id="ARBA00023015"/>
    </source>
</evidence>
<dbReference type="CDD" id="cd06171">
    <property type="entry name" value="Sigma70_r4"/>
    <property type="match status" value="1"/>
</dbReference>
<dbReference type="InterPro" id="IPR036388">
    <property type="entry name" value="WH-like_DNA-bd_sf"/>
</dbReference>
<evidence type="ECO:0000256" key="5">
    <source>
        <dbReference type="SAM" id="MobiDB-lite"/>
    </source>
</evidence>
<dbReference type="Pfam" id="PF04542">
    <property type="entry name" value="Sigma70_r2"/>
    <property type="match status" value="1"/>
</dbReference>
<dbReference type="EMBL" id="WELI01000011">
    <property type="protein sequence ID" value="KAB7727359.1"/>
    <property type="molecule type" value="Genomic_DNA"/>
</dbReference>
<name>A0A7J5TUM1_9BACT</name>
<feature type="domain" description="RNA polymerase sigma-70 region 2" evidence="6">
    <location>
        <begin position="52"/>
        <end position="117"/>
    </location>
</feature>
<dbReference type="InterPro" id="IPR013325">
    <property type="entry name" value="RNA_pol_sigma_r2"/>
</dbReference>
<dbReference type="GO" id="GO:0006352">
    <property type="term" value="P:DNA-templated transcription initiation"/>
    <property type="evidence" value="ECO:0007669"/>
    <property type="project" value="InterPro"/>
</dbReference>
<gene>
    <name evidence="8" type="ORF">F5984_22305</name>
</gene>
<evidence type="ECO:0000256" key="3">
    <source>
        <dbReference type="ARBA" id="ARBA00023082"/>
    </source>
</evidence>
<protein>
    <submittedName>
        <fullName evidence="8">Sigma-70 family RNA polymerase sigma factor</fullName>
    </submittedName>
</protein>
<evidence type="ECO:0000256" key="4">
    <source>
        <dbReference type="ARBA" id="ARBA00023163"/>
    </source>
</evidence>
<keyword evidence="3" id="KW-0731">Sigma factor</keyword>
<keyword evidence="2" id="KW-0805">Transcription regulation</keyword>
<dbReference type="InterPro" id="IPR039425">
    <property type="entry name" value="RNA_pol_sigma-70-like"/>
</dbReference>
<keyword evidence="4" id="KW-0804">Transcription</keyword>
<dbReference type="Pfam" id="PF08281">
    <property type="entry name" value="Sigma70_r4_2"/>
    <property type="match status" value="1"/>
</dbReference>
<dbReference type="AlphaFoldDB" id="A0A7J5TUM1"/>
<dbReference type="Proteomes" id="UP000488299">
    <property type="component" value="Unassembled WGS sequence"/>
</dbReference>
<proteinExistence type="inferred from homology"/>
<accession>A0A7J5TUM1</accession>
<dbReference type="InterPro" id="IPR013324">
    <property type="entry name" value="RNA_pol_sigma_r3/r4-like"/>
</dbReference>
<dbReference type="PANTHER" id="PTHR43133">
    <property type="entry name" value="RNA POLYMERASE ECF-TYPE SIGMA FACTO"/>
    <property type="match status" value="1"/>
</dbReference>
<comment type="caution">
    <text evidence="8">The sequence shown here is derived from an EMBL/GenBank/DDBJ whole genome shotgun (WGS) entry which is preliminary data.</text>
</comment>
<dbReference type="Gene3D" id="1.10.10.10">
    <property type="entry name" value="Winged helix-like DNA-binding domain superfamily/Winged helix DNA-binding domain"/>
    <property type="match status" value="1"/>
</dbReference>
<dbReference type="InterPro" id="IPR013249">
    <property type="entry name" value="RNA_pol_sigma70_r4_t2"/>
</dbReference>
<dbReference type="PANTHER" id="PTHR43133:SF46">
    <property type="entry name" value="RNA POLYMERASE SIGMA-70 FACTOR ECF SUBFAMILY"/>
    <property type="match status" value="1"/>
</dbReference>
<evidence type="ECO:0000259" key="7">
    <source>
        <dbReference type="Pfam" id="PF08281"/>
    </source>
</evidence>
<evidence type="ECO:0000259" key="6">
    <source>
        <dbReference type="Pfam" id="PF04542"/>
    </source>
</evidence>
<evidence type="ECO:0000313" key="8">
    <source>
        <dbReference type="EMBL" id="KAB7727359.1"/>
    </source>
</evidence>
<keyword evidence="9" id="KW-1185">Reference proteome</keyword>
<feature type="compositionally biased region" description="Polar residues" evidence="5">
    <location>
        <begin position="1"/>
        <end position="12"/>
    </location>
</feature>
<sequence length="219" mass="25481">MGQINPEYTSDTPPKRLPERHPQASDATHIGDPEYLIRRAFDNDPDVGMAMLFRYYYQPLCSHAVRFVSSKEIAEDLVSDIFFEMHSRLTYQAVATSFRAFLFTAVRNRALDYIRTEYKQATSLEHAQGMTAEQAQQPDGVMQYEELYHSIEEAINGMPVKQRTVYLMHRFEGKRYADIAVELQMATKTVEVHMYRATQAIRELLRSKWLISLLLCWLS</sequence>
<feature type="region of interest" description="Disordered" evidence="5">
    <location>
        <begin position="1"/>
        <end position="29"/>
    </location>
</feature>
<reference evidence="8 9" key="1">
    <citation type="submission" date="2019-10" db="EMBL/GenBank/DDBJ databases">
        <title>Rudanella paleaurantiibacter sp. nov., isolated from sludge.</title>
        <authorList>
            <person name="Xu S.Q."/>
        </authorList>
    </citation>
    <scope>NUCLEOTIDE SEQUENCE [LARGE SCALE GENOMIC DNA]</scope>
    <source>
        <strain evidence="8 9">HX-22-17</strain>
    </source>
</reference>
<dbReference type="RefSeq" id="WP_152126435.1">
    <property type="nucleotide sequence ID" value="NZ_WELI01000011.1"/>
</dbReference>
<evidence type="ECO:0000313" key="9">
    <source>
        <dbReference type="Proteomes" id="UP000488299"/>
    </source>
</evidence>
<dbReference type="InterPro" id="IPR014284">
    <property type="entry name" value="RNA_pol_sigma-70_dom"/>
</dbReference>
<dbReference type="NCBIfam" id="TIGR02937">
    <property type="entry name" value="sigma70-ECF"/>
    <property type="match status" value="1"/>
</dbReference>
<feature type="compositionally biased region" description="Basic and acidic residues" evidence="5">
    <location>
        <begin position="13"/>
        <end position="29"/>
    </location>
</feature>
<dbReference type="SUPFAM" id="SSF88659">
    <property type="entry name" value="Sigma3 and sigma4 domains of RNA polymerase sigma factors"/>
    <property type="match status" value="1"/>
</dbReference>
<dbReference type="Gene3D" id="1.10.1740.10">
    <property type="match status" value="1"/>
</dbReference>